<evidence type="ECO:0000313" key="2">
    <source>
        <dbReference type="EMBL" id="SVC95516.1"/>
    </source>
</evidence>
<sequence>MLNEDDSYKDLPEQKDSQSNKNKNFHLQRIFQYWSFSSMLLENISVENCGISVMFTEGSYISPISSNRPVLLAKANISI</sequence>
<protein>
    <submittedName>
        <fullName evidence="2">Uncharacterized protein</fullName>
    </submittedName>
</protein>
<feature type="region of interest" description="Disordered" evidence="1">
    <location>
        <begin position="1"/>
        <end position="21"/>
    </location>
</feature>
<gene>
    <name evidence="2" type="ORF">METZ01_LOCUS348370</name>
</gene>
<dbReference type="AlphaFoldDB" id="A0A382RCX6"/>
<organism evidence="2">
    <name type="scientific">marine metagenome</name>
    <dbReference type="NCBI Taxonomy" id="408172"/>
    <lineage>
        <taxon>unclassified sequences</taxon>
        <taxon>metagenomes</taxon>
        <taxon>ecological metagenomes</taxon>
    </lineage>
</organism>
<dbReference type="EMBL" id="UINC01120805">
    <property type="protein sequence ID" value="SVC95516.1"/>
    <property type="molecule type" value="Genomic_DNA"/>
</dbReference>
<name>A0A382RCX6_9ZZZZ</name>
<reference evidence="2" key="1">
    <citation type="submission" date="2018-05" db="EMBL/GenBank/DDBJ databases">
        <authorList>
            <person name="Lanie J.A."/>
            <person name="Ng W.-L."/>
            <person name="Kazmierczak K.M."/>
            <person name="Andrzejewski T.M."/>
            <person name="Davidsen T.M."/>
            <person name="Wayne K.J."/>
            <person name="Tettelin H."/>
            <person name="Glass J.I."/>
            <person name="Rusch D."/>
            <person name="Podicherti R."/>
            <person name="Tsui H.-C.T."/>
            <person name="Winkler M.E."/>
        </authorList>
    </citation>
    <scope>NUCLEOTIDE SEQUENCE</scope>
</reference>
<evidence type="ECO:0000256" key="1">
    <source>
        <dbReference type="SAM" id="MobiDB-lite"/>
    </source>
</evidence>
<proteinExistence type="predicted"/>
<feature type="compositionally biased region" description="Basic and acidic residues" evidence="1">
    <location>
        <begin position="1"/>
        <end position="18"/>
    </location>
</feature>
<accession>A0A382RCX6</accession>